<dbReference type="EC" id="2.3.1.9" evidence="4"/>
<dbReference type="CDD" id="cd00751">
    <property type="entry name" value="thiolase"/>
    <property type="match status" value="1"/>
</dbReference>
<evidence type="ECO:0000256" key="9">
    <source>
        <dbReference type="ARBA" id="ARBA00023128"/>
    </source>
</evidence>
<evidence type="ECO:0000256" key="10">
    <source>
        <dbReference type="ARBA" id="ARBA00023315"/>
    </source>
</evidence>
<dbReference type="PANTHER" id="PTHR18919">
    <property type="entry name" value="ACETYL-COA C-ACYLTRANSFERASE"/>
    <property type="match status" value="1"/>
</dbReference>
<evidence type="ECO:0000256" key="12">
    <source>
        <dbReference type="SAM" id="MobiDB-lite"/>
    </source>
</evidence>
<dbReference type="PROSITE" id="PS00099">
    <property type="entry name" value="THIOLASE_3"/>
    <property type="match status" value="1"/>
</dbReference>
<keyword evidence="8" id="KW-0630">Potassium</keyword>
<dbReference type="InterPro" id="IPR020610">
    <property type="entry name" value="Thiolase_AS"/>
</dbReference>
<dbReference type="PROSITE" id="PS00737">
    <property type="entry name" value="THIOLASE_2"/>
    <property type="match status" value="1"/>
</dbReference>
<evidence type="ECO:0000256" key="6">
    <source>
        <dbReference type="ARBA" id="ARBA00022723"/>
    </source>
</evidence>
<keyword evidence="16" id="KW-1185">Reference proteome</keyword>
<keyword evidence="7" id="KW-0809">Transit peptide</keyword>
<accession>A0ABR2Z5U4</accession>
<proteinExistence type="inferred from homology"/>
<dbReference type="SUPFAM" id="SSF53901">
    <property type="entry name" value="Thiolase-like"/>
    <property type="match status" value="2"/>
</dbReference>
<evidence type="ECO:0000256" key="8">
    <source>
        <dbReference type="ARBA" id="ARBA00022958"/>
    </source>
</evidence>
<keyword evidence="5 11" id="KW-0808">Transferase</keyword>
<dbReference type="Pfam" id="PF02803">
    <property type="entry name" value="Thiolase_C"/>
    <property type="match status" value="1"/>
</dbReference>
<dbReference type="PROSITE" id="PS00098">
    <property type="entry name" value="THIOLASE_1"/>
    <property type="match status" value="1"/>
</dbReference>
<evidence type="ECO:0000256" key="7">
    <source>
        <dbReference type="ARBA" id="ARBA00022946"/>
    </source>
</evidence>
<feature type="region of interest" description="Disordered" evidence="12">
    <location>
        <begin position="183"/>
        <end position="226"/>
    </location>
</feature>
<comment type="caution">
    <text evidence="15">The sequence shown here is derived from an EMBL/GenBank/DDBJ whole genome shotgun (WGS) entry which is preliminary data.</text>
</comment>
<comment type="subcellular location">
    <subcellularLocation>
        <location evidence="1">Mitochondrion</location>
    </subcellularLocation>
</comment>
<organism evidence="15 16">
    <name type="scientific">Coccomyxa subellipsoidea</name>
    <dbReference type="NCBI Taxonomy" id="248742"/>
    <lineage>
        <taxon>Eukaryota</taxon>
        <taxon>Viridiplantae</taxon>
        <taxon>Chlorophyta</taxon>
        <taxon>core chlorophytes</taxon>
        <taxon>Trebouxiophyceae</taxon>
        <taxon>Trebouxiophyceae incertae sedis</taxon>
        <taxon>Coccomyxaceae</taxon>
        <taxon>Coccomyxa</taxon>
    </lineage>
</organism>
<evidence type="ECO:0000256" key="4">
    <source>
        <dbReference type="ARBA" id="ARBA00012705"/>
    </source>
</evidence>
<evidence type="ECO:0000256" key="3">
    <source>
        <dbReference type="ARBA" id="ARBA00011881"/>
    </source>
</evidence>
<feature type="domain" description="Thiolase N-terminal" evidence="13">
    <location>
        <begin position="12"/>
        <end position="276"/>
    </location>
</feature>
<gene>
    <name evidence="15" type="ORF">WJX75_009052</name>
</gene>
<protein>
    <recommendedName>
        <fullName evidence="4">acetyl-CoA C-acetyltransferase</fullName>
        <ecNumber evidence="4">2.3.1.9</ecNumber>
    </recommendedName>
</protein>
<evidence type="ECO:0000313" key="16">
    <source>
        <dbReference type="Proteomes" id="UP001491310"/>
    </source>
</evidence>
<evidence type="ECO:0000256" key="5">
    <source>
        <dbReference type="ARBA" id="ARBA00022679"/>
    </source>
</evidence>
<dbReference type="InterPro" id="IPR016039">
    <property type="entry name" value="Thiolase-like"/>
</dbReference>
<dbReference type="InterPro" id="IPR020613">
    <property type="entry name" value="Thiolase_CS"/>
</dbReference>
<keyword evidence="9" id="KW-0496">Mitochondrion</keyword>
<evidence type="ECO:0000259" key="14">
    <source>
        <dbReference type="Pfam" id="PF02803"/>
    </source>
</evidence>
<dbReference type="PANTHER" id="PTHR18919:SF156">
    <property type="entry name" value="ACETYL-COA ACETYLTRANSFERASE, MITOCHONDRIAL"/>
    <property type="match status" value="1"/>
</dbReference>
<dbReference type="NCBIfam" id="TIGR01930">
    <property type="entry name" value="AcCoA-C-Actrans"/>
    <property type="match status" value="1"/>
</dbReference>
<dbReference type="PIRSF" id="PIRSF000429">
    <property type="entry name" value="Ac-CoA_Ac_transf"/>
    <property type="match status" value="1"/>
</dbReference>
<dbReference type="InterPro" id="IPR002155">
    <property type="entry name" value="Thiolase"/>
</dbReference>
<name>A0ABR2Z5U4_9CHLO</name>
<dbReference type="EMBL" id="JALJOT010000001">
    <property type="protein sequence ID" value="KAK9919056.1"/>
    <property type="molecule type" value="Genomic_DNA"/>
</dbReference>
<dbReference type="Proteomes" id="UP001491310">
    <property type="component" value="Unassembled WGS sequence"/>
</dbReference>
<sequence length="422" mass="43236">MYEGEDTQRTPVIVSAVRTPFGSLQGSLSSFSATQLGSFAIKGALERVSLDPAQVQEVFMGNVLSAGLGQAPARQAALGAGLPHSVICADVNKVCASGMKAVMLAAQSIQAGVNDVVVAGGMESMSNVPYYLKGARSGLRMGHGQLTDGMISDGLWDPYSNVHMGECAEACAAKYGISRQEQDEHALASHDRARAACERGHTQSEVIPIEVAGKRGRPSTLVTEDEAPGKLDAVRLRQLRPAFPPSNGAASGEGTVTAGNSSPITDGAAALVLMSAAKAATLGFKALGTVLGYADAAQAPQEFTTAPALAIPKALAVAGVQPGEVFCYEINEAFSVVDLVNRRLLQLDSGRVNMHGGSVALGHPLGASGAAIIVRLLTVLGANEGRIGVAAICNGGGGASALVLRRSAQACREPRVSGISRL</sequence>
<comment type="subunit">
    <text evidence="3">Homotetramer.</text>
</comment>
<reference evidence="15 16" key="1">
    <citation type="journal article" date="2024" name="Nat. Commun.">
        <title>Phylogenomics reveals the evolutionary origins of lichenization in chlorophyte algae.</title>
        <authorList>
            <person name="Puginier C."/>
            <person name="Libourel C."/>
            <person name="Otte J."/>
            <person name="Skaloud P."/>
            <person name="Haon M."/>
            <person name="Grisel S."/>
            <person name="Petersen M."/>
            <person name="Berrin J.G."/>
            <person name="Delaux P.M."/>
            <person name="Dal Grande F."/>
            <person name="Keller J."/>
        </authorList>
    </citation>
    <scope>NUCLEOTIDE SEQUENCE [LARGE SCALE GENOMIC DNA]</scope>
    <source>
        <strain evidence="15 16">SAG 216-7</strain>
    </source>
</reference>
<evidence type="ECO:0000256" key="11">
    <source>
        <dbReference type="RuleBase" id="RU003557"/>
    </source>
</evidence>
<feature type="domain" description="Thiolase C-terminal" evidence="14">
    <location>
        <begin position="285"/>
        <end position="405"/>
    </location>
</feature>
<feature type="compositionally biased region" description="Basic and acidic residues" evidence="12">
    <location>
        <begin position="183"/>
        <end position="202"/>
    </location>
</feature>
<keyword evidence="10 11" id="KW-0012">Acyltransferase</keyword>
<dbReference type="Gene3D" id="3.40.47.10">
    <property type="match status" value="1"/>
</dbReference>
<evidence type="ECO:0000256" key="1">
    <source>
        <dbReference type="ARBA" id="ARBA00004173"/>
    </source>
</evidence>
<comment type="similarity">
    <text evidence="2 11">Belongs to the thiolase-like superfamily. Thiolase family.</text>
</comment>
<dbReference type="InterPro" id="IPR020615">
    <property type="entry name" value="Thiolase_acyl_enz_int_AS"/>
</dbReference>
<evidence type="ECO:0000313" key="15">
    <source>
        <dbReference type="EMBL" id="KAK9919056.1"/>
    </source>
</evidence>
<dbReference type="Pfam" id="PF00108">
    <property type="entry name" value="Thiolase_N"/>
    <property type="match status" value="1"/>
</dbReference>
<evidence type="ECO:0000259" key="13">
    <source>
        <dbReference type="Pfam" id="PF00108"/>
    </source>
</evidence>
<evidence type="ECO:0000256" key="2">
    <source>
        <dbReference type="ARBA" id="ARBA00010982"/>
    </source>
</evidence>
<dbReference type="InterPro" id="IPR020617">
    <property type="entry name" value="Thiolase_C"/>
</dbReference>
<dbReference type="InterPro" id="IPR020616">
    <property type="entry name" value="Thiolase_N"/>
</dbReference>
<keyword evidence="6" id="KW-0479">Metal-binding</keyword>